<name>A0A017TAY6_9BACT</name>
<dbReference type="EMBL" id="ASRX01000020">
    <property type="protein sequence ID" value="EYF05786.1"/>
    <property type="molecule type" value="Genomic_DNA"/>
</dbReference>
<dbReference type="PANTHER" id="PTHR13343">
    <property type="entry name" value="CREG1 PROTEIN"/>
    <property type="match status" value="1"/>
</dbReference>
<dbReference type="Proteomes" id="UP000019678">
    <property type="component" value="Unassembled WGS sequence"/>
</dbReference>
<dbReference type="OrthoDB" id="9776211at2"/>
<feature type="domain" description="CREG-like beta-barrel" evidence="2">
    <location>
        <begin position="19"/>
        <end position="174"/>
    </location>
</feature>
<dbReference type="SUPFAM" id="SSF50475">
    <property type="entry name" value="FMN-binding split barrel"/>
    <property type="match status" value="1"/>
</dbReference>
<keyword evidence="4" id="KW-1185">Reference proteome</keyword>
<protein>
    <submittedName>
        <fullName evidence="3">Putative heme iron utilization protein</fullName>
    </submittedName>
</protein>
<gene>
    <name evidence="3" type="ORF">CAP_2787</name>
</gene>
<dbReference type="eggNOG" id="COG0748">
    <property type="taxonomic scope" value="Bacteria"/>
</dbReference>
<reference evidence="3 4" key="1">
    <citation type="submission" date="2013-05" db="EMBL/GenBank/DDBJ databases">
        <title>Genome assembly of Chondromyces apiculatus DSM 436.</title>
        <authorList>
            <person name="Sharma G."/>
            <person name="Khatri I."/>
            <person name="Kaur C."/>
            <person name="Mayilraj S."/>
            <person name="Subramanian S."/>
        </authorList>
    </citation>
    <scope>NUCLEOTIDE SEQUENCE [LARGE SCALE GENOMIC DNA]</scope>
    <source>
        <strain evidence="3 4">DSM 436</strain>
    </source>
</reference>
<feature type="domain" description="DUF2470" evidence="1">
    <location>
        <begin position="187"/>
        <end position="258"/>
    </location>
</feature>
<dbReference type="InterPro" id="IPR019595">
    <property type="entry name" value="DUF2470"/>
</dbReference>
<dbReference type="STRING" id="1192034.CAP_2787"/>
<comment type="caution">
    <text evidence="3">The sequence shown here is derived from an EMBL/GenBank/DDBJ whole genome shotgun (WGS) entry which is preliminary data.</text>
</comment>
<dbReference type="Pfam" id="PF13883">
    <property type="entry name" value="CREG_beta-barrel"/>
    <property type="match status" value="1"/>
</dbReference>
<dbReference type="Gene3D" id="3.20.180.10">
    <property type="entry name" value="PNP-oxidase-like"/>
    <property type="match status" value="1"/>
</dbReference>
<accession>A0A017TAY6</accession>
<proteinExistence type="predicted"/>
<evidence type="ECO:0000259" key="1">
    <source>
        <dbReference type="Pfam" id="PF10615"/>
    </source>
</evidence>
<evidence type="ECO:0000313" key="3">
    <source>
        <dbReference type="EMBL" id="EYF05786.1"/>
    </source>
</evidence>
<dbReference type="InterPro" id="IPR037119">
    <property type="entry name" value="Haem_oxidase_HugZ-like_sf"/>
</dbReference>
<organism evidence="3 4">
    <name type="scientific">Chondromyces apiculatus DSM 436</name>
    <dbReference type="NCBI Taxonomy" id="1192034"/>
    <lineage>
        <taxon>Bacteria</taxon>
        <taxon>Pseudomonadati</taxon>
        <taxon>Myxococcota</taxon>
        <taxon>Polyangia</taxon>
        <taxon>Polyangiales</taxon>
        <taxon>Polyangiaceae</taxon>
        <taxon>Chondromyces</taxon>
    </lineage>
</organism>
<dbReference type="Pfam" id="PF10615">
    <property type="entry name" value="DUF2470"/>
    <property type="match status" value="1"/>
</dbReference>
<dbReference type="GO" id="GO:0005737">
    <property type="term" value="C:cytoplasm"/>
    <property type="evidence" value="ECO:0007669"/>
    <property type="project" value="UniProtKB-ARBA"/>
</dbReference>
<evidence type="ECO:0000313" key="4">
    <source>
        <dbReference type="Proteomes" id="UP000019678"/>
    </source>
</evidence>
<dbReference type="Gene3D" id="2.30.110.10">
    <property type="entry name" value="Electron Transport, Fmn-binding Protein, Chain A"/>
    <property type="match status" value="1"/>
</dbReference>
<dbReference type="InterPro" id="IPR055343">
    <property type="entry name" value="CREG_beta-barrel"/>
</dbReference>
<sequence>MSQERRSLDRAEGAAASPSHAELCRTLAARARVAALGTLAQDPGGYPYTSLVAVAFDDTGRPLLLLSTLAEHTINLAARPEASVLLGEPTGDGNAGAPAVDPLAAGRMTLIGTCRPIEDAGEAEAARTRFLDVHPEASLYAGFADFTVYRLEPVSIRYVGGFGRMSWVDAGEYLRAEIDLLVGSAPGILEHMNVDHADAVLICAQALGGLPEATSATMIGVDRYGFELRAATPEGPRTARIAFPAAITSADEVRVAVVGRVREARAKLAAQAAGATG</sequence>
<dbReference type="RefSeq" id="WP_044241066.1">
    <property type="nucleotide sequence ID" value="NZ_ASRX01000020.1"/>
</dbReference>
<dbReference type="AlphaFoldDB" id="A0A017TAY6"/>
<evidence type="ECO:0000259" key="2">
    <source>
        <dbReference type="Pfam" id="PF13883"/>
    </source>
</evidence>
<dbReference type="PANTHER" id="PTHR13343:SF17">
    <property type="entry name" value="CELLULAR REPRESSOR OF E1A-STIMULATED GENES, ISOFORM A"/>
    <property type="match status" value="1"/>
</dbReference>
<dbReference type="InterPro" id="IPR012349">
    <property type="entry name" value="Split_barrel_FMN-bd"/>
</dbReference>